<accession>A0ACA9K3J9</accession>
<keyword evidence="2" id="KW-1185">Reference proteome</keyword>
<comment type="caution">
    <text evidence="1">The sequence shown here is derived from an EMBL/GenBank/DDBJ whole genome shotgun (WGS) entry which is preliminary data.</text>
</comment>
<organism evidence="1 2">
    <name type="scientific">Cetraspora pellucida</name>
    <dbReference type="NCBI Taxonomy" id="1433469"/>
    <lineage>
        <taxon>Eukaryota</taxon>
        <taxon>Fungi</taxon>
        <taxon>Fungi incertae sedis</taxon>
        <taxon>Mucoromycota</taxon>
        <taxon>Glomeromycotina</taxon>
        <taxon>Glomeromycetes</taxon>
        <taxon>Diversisporales</taxon>
        <taxon>Gigasporaceae</taxon>
        <taxon>Cetraspora</taxon>
    </lineage>
</organism>
<evidence type="ECO:0000313" key="1">
    <source>
        <dbReference type="EMBL" id="CAG8450093.1"/>
    </source>
</evidence>
<gene>
    <name evidence="1" type="ORF">SPELUC_LOCUS746</name>
</gene>
<reference evidence="1" key="1">
    <citation type="submission" date="2021-06" db="EMBL/GenBank/DDBJ databases">
        <authorList>
            <person name="Kallberg Y."/>
            <person name="Tangrot J."/>
            <person name="Rosling A."/>
        </authorList>
    </citation>
    <scope>NUCLEOTIDE SEQUENCE</scope>
    <source>
        <strain evidence="1">28 12/20/2015</strain>
    </source>
</reference>
<dbReference type="Proteomes" id="UP000789366">
    <property type="component" value="Unassembled WGS sequence"/>
</dbReference>
<sequence length="227" mass="26426">MSSKKLSAAEKRRRLEELFHETKTFYQLKELEKIAPKQKGIVSQSVKDVLQDLVNDNLVAQDKIGTSNYFWSFPSSALQSRTAKIEELQEEITKLKEKNADLQANIEKALDGRKDSTERASLLKTLAEAEALDKKNEEELKRYRECDPVTLNEKEKYAKLYLEGANRWTGKKYSYTFIVLILLSESKFNLLTDNIFILQSYCVNKYNIERADFNKQFEIPDDFDTLE</sequence>
<protein>
    <submittedName>
        <fullName evidence="1">13126_t:CDS:1</fullName>
    </submittedName>
</protein>
<name>A0ACA9K3J9_9GLOM</name>
<dbReference type="EMBL" id="CAJVPW010000319">
    <property type="protein sequence ID" value="CAG8450093.1"/>
    <property type="molecule type" value="Genomic_DNA"/>
</dbReference>
<proteinExistence type="predicted"/>
<evidence type="ECO:0000313" key="2">
    <source>
        <dbReference type="Proteomes" id="UP000789366"/>
    </source>
</evidence>